<dbReference type="HOGENOM" id="CLU_2603392_0_0_6"/>
<protein>
    <recommendedName>
        <fullName evidence="4">Lipoprotein</fullName>
    </recommendedName>
</protein>
<proteinExistence type="predicted"/>
<sequence length="79" mass="8648">MKKLITIALVALLAACSANKDLTPAQKEVLNSCAQQNFQCESSCENTNMRDNMANGVCMRQCIDQHNACKAQLGPEFIN</sequence>
<gene>
    <name evidence="2" type="ORF">OM33_05830</name>
</gene>
<reference evidence="2 3" key="1">
    <citation type="submission" date="2014-11" db="EMBL/GenBank/DDBJ databases">
        <title>Complete Genome Sequence of Pseudoalteromonas sp. Strain OCN003 Isolated from Kaneohe Bay, Oahu, Hawaii.</title>
        <authorList>
            <person name="Beurmann S."/>
            <person name="Videau P."/>
            <person name="Ushijima B."/>
            <person name="Smith A.M."/>
            <person name="Aeby G.S."/>
            <person name="Callahan S.M."/>
            <person name="Belcaid M."/>
        </authorList>
    </citation>
    <scope>NUCLEOTIDE SEQUENCE [LARGE SCALE GENOMIC DNA]</scope>
    <source>
        <strain evidence="2 3">OCN003</strain>
    </source>
</reference>
<dbReference type="Proteomes" id="UP000030341">
    <property type="component" value="Chromosome 1"/>
</dbReference>
<dbReference type="STRING" id="1348114.OM33_05830"/>
<dbReference type="AlphaFoldDB" id="A0A0A7EFF0"/>
<organism evidence="2 3">
    <name type="scientific">Pseudoalteromonas piratica</name>
    <dbReference type="NCBI Taxonomy" id="1348114"/>
    <lineage>
        <taxon>Bacteria</taxon>
        <taxon>Pseudomonadati</taxon>
        <taxon>Pseudomonadota</taxon>
        <taxon>Gammaproteobacteria</taxon>
        <taxon>Alteromonadales</taxon>
        <taxon>Pseudoalteromonadaceae</taxon>
        <taxon>Pseudoalteromonas</taxon>
    </lineage>
</organism>
<feature type="signal peptide" evidence="1">
    <location>
        <begin position="1"/>
        <end position="20"/>
    </location>
</feature>
<evidence type="ECO:0000313" key="2">
    <source>
        <dbReference type="EMBL" id="AIY64717.1"/>
    </source>
</evidence>
<evidence type="ECO:0008006" key="4">
    <source>
        <dbReference type="Google" id="ProtNLM"/>
    </source>
</evidence>
<keyword evidence="3" id="KW-1185">Reference proteome</keyword>
<accession>A0A0A7EFF0</accession>
<feature type="chain" id="PRO_5002027942" description="Lipoprotein" evidence="1">
    <location>
        <begin position="21"/>
        <end position="79"/>
    </location>
</feature>
<dbReference type="OrthoDB" id="6312485at2"/>
<dbReference type="KEGG" id="pseo:OM33_05830"/>
<dbReference type="RefSeq" id="WP_038639901.1">
    <property type="nucleotide sequence ID" value="NZ_CP009888.1"/>
</dbReference>
<evidence type="ECO:0000313" key="3">
    <source>
        <dbReference type="Proteomes" id="UP000030341"/>
    </source>
</evidence>
<dbReference type="PROSITE" id="PS51257">
    <property type="entry name" value="PROKAR_LIPOPROTEIN"/>
    <property type="match status" value="1"/>
</dbReference>
<name>A0A0A7EFF0_9GAMM</name>
<keyword evidence="1" id="KW-0732">Signal</keyword>
<dbReference type="EMBL" id="CP009888">
    <property type="protein sequence ID" value="AIY64717.1"/>
    <property type="molecule type" value="Genomic_DNA"/>
</dbReference>
<evidence type="ECO:0000256" key="1">
    <source>
        <dbReference type="SAM" id="SignalP"/>
    </source>
</evidence>